<dbReference type="Proteomes" id="UP000249130">
    <property type="component" value="Unassembled WGS sequence"/>
</dbReference>
<sequence length="123" mass="12821">MIRFATMSAAAAVALSVLSSLPASARTPYDGAWSVVIITDRGTCDRAYRYSVQITDGIVRYSGEMGMDFRGRVGRGGSVAVSVAAGGSRADGTGRLGQSYGGGSWRGNSSTGQCSGRWTAERR</sequence>
<feature type="signal peptide" evidence="2">
    <location>
        <begin position="1"/>
        <end position="25"/>
    </location>
</feature>
<dbReference type="RefSeq" id="WP_111418255.1">
    <property type="nucleotide sequence ID" value="NZ_NPEX01000030.1"/>
</dbReference>
<name>A0A327L3C2_9BRAD</name>
<evidence type="ECO:0000313" key="3">
    <source>
        <dbReference type="EMBL" id="RAI44887.1"/>
    </source>
</evidence>
<evidence type="ECO:0000256" key="1">
    <source>
        <dbReference type="SAM" id="MobiDB-lite"/>
    </source>
</evidence>
<proteinExistence type="predicted"/>
<feature type="compositionally biased region" description="Polar residues" evidence="1">
    <location>
        <begin position="106"/>
        <end position="116"/>
    </location>
</feature>
<evidence type="ECO:0000256" key="2">
    <source>
        <dbReference type="SAM" id="SignalP"/>
    </source>
</evidence>
<feature type="region of interest" description="Disordered" evidence="1">
    <location>
        <begin position="94"/>
        <end position="123"/>
    </location>
</feature>
<evidence type="ECO:0008006" key="5">
    <source>
        <dbReference type="Google" id="ProtNLM"/>
    </source>
</evidence>
<organism evidence="3 4">
    <name type="scientific">Rhodoplanes roseus</name>
    <dbReference type="NCBI Taxonomy" id="29409"/>
    <lineage>
        <taxon>Bacteria</taxon>
        <taxon>Pseudomonadati</taxon>
        <taxon>Pseudomonadota</taxon>
        <taxon>Alphaproteobacteria</taxon>
        <taxon>Hyphomicrobiales</taxon>
        <taxon>Nitrobacteraceae</taxon>
        <taxon>Rhodoplanes</taxon>
    </lineage>
</organism>
<comment type="caution">
    <text evidence="3">The sequence shown here is derived from an EMBL/GenBank/DDBJ whole genome shotgun (WGS) entry which is preliminary data.</text>
</comment>
<feature type="chain" id="PRO_5016390847" description="Large exoprotein involved in heme utilization or adhesion" evidence="2">
    <location>
        <begin position="26"/>
        <end position="123"/>
    </location>
</feature>
<gene>
    <name evidence="3" type="ORF">CH341_06640</name>
</gene>
<dbReference type="OrthoDB" id="8236492at2"/>
<evidence type="ECO:0000313" key="4">
    <source>
        <dbReference type="Proteomes" id="UP000249130"/>
    </source>
</evidence>
<keyword evidence="4" id="KW-1185">Reference proteome</keyword>
<dbReference type="AlphaFoldDB" id="A0A327L3C2"/>
<reference evidence="3 4" key="1">
    <citation type="submission" date="2017-07" db="EMBL/GenBank/DDBJ databases">
        <title>Draft Genome Sequences of Select Purple Nonsulfur Bacteria.</title>
        <authorList>
            <person name="Lasarre B."/>
            <person name="Mckinlay J.B."/>
        </authorList>
    </citation>
    <scope>NUCLEOTIDE SEQUENCE [LARGE SCALE GENOMIC DNA]</scope>
    <source>
        <strain evidence="3 4">DSM 5909</strain>
    </source>
</reference>
<dbReference type="EMBL" id="NPEX01000030">
    <property type="protein sequence ID" value="RAI44887.1"/>
    <property type="molecule type" value="Genomic_DNA"/>
</dbReference>
<protein>
    <recommendedName>
        <fullName evidence="5">Large exoprotein involved in heme utilization or adhesion</fullName>
    </recommendedName>
</protein>
<keyword evidence="2" id="KW-0732">Signal</keyword>
<accession>A0A327L3C2</accession>